<organism evidence="1 2">
    <name type="scientific">Roseateles saccharophilus</name>
    <name type="common">Pseudomonas saccharophila</name>
    <dbReference type="NCBI Taxonomy" id="304"/>
    <lineage>
        <taxon>Bacteria</taxon>
        <taxon>Pseudomonadati</taxon>
        <taxon>Pseudomonadota</taxon>
        <taxon>Betaproteobacteria</taxon>
        <taxon>Burkholderiales</taxon>
        <taxon>Sphaerotilaceae</taxon>
        <taxon>Roseateles</taxon>
    </lineage>
</organism>
<dbReference type="AlphaFoldDB" id="A0A4R3UTH6"/>
<reference evidence="1 2" key="1">
    <citation type="submission" date="2019-03" db="EMBL/GenBank/DDBJ databases">
        <title>Genomic Encyclopedia of Type Strains, Phase IV (KMG-IV): sequencing the most valuable type-strain genomes for metagenomic binning, comparative biology and taxonomic classification.</title>
        <authorList>
            <person name="Goeker M."/>
        </authorList>
    </citation>
    <scope>NUCLEOTIDE SEQUENCE [LARGE SCALE GENOMIC DNA]</scope>
    <source>
        <strain evidence="1 2">DSM 654</strain>
    </source>
</reference>
<dbReference type="Proteomes" id="UP000295110">
    <property type="component" value="Unassembled WGS sequence"/>
</dbReference>
<keyword evidence="2" id="KW-1185">Reference proteome</keyword>
<name>A0A4R3UTH6_ROSSA</name>
<proteinExistence type="predicted"/>
<evidence type="ECO:0000313" key="1">
    <source>
        <dbReference type="EMBL" id="TCU95315.1"/>
    </source>
</evidence>
<comment type="caution">
    <text evidence="1">The sequence shown here is derived from an EMBL/GenBank/DDBJ whole genome shotgun (WGS) entry which is preliminary data.</text>
</comment>
<evidence type="ECO:0000313" key="2">
    <source>
        <dbReference type="Proteomes" id="UP000295110"/>
    </source>
</evidence>
<gene>
    <name evidence="1" type="ORF">EV671_10157</name>
</gene>
<sequence>MLFRSLISRFSRRCTGPFILSWVRERLSRQAVGRHEPRLQPHRPFQGLLVSLL</sequence>
<dbReference type="EMBL" id="SMBU01000015">
    <property type="protein sequence ID" value="TCU95315.1"/>
    <property type="molecule type" value="Genomic_DNA"/>
</dbReference>
<dbReference type="RefSeq" id="WP_165917565.1">
    <property type="nucleotide sequence ID" value="NZ_CBCSGL010000018.1"/>
</dbReference>
<accession>A0A4R3UTH6</accession>
<protein>
    <submittedName>
        <fullName evidence="1">Uncharacterized protein</fullName>
    </submittedName>
</protein>